<sequence>MVKSYNILENLLVLCLFVCIAQSRLSHQLLTFCKDDVDIEKCATTHLDTSISIYDIFDTMTTNVSRLEEMCENTSFYPCIGACVLEFRASIYSHLDNVCTMLRWIDWEEECWTEQWAVEARRCYRWIYPNHRTANAHHGLYPVPYRVYDRAVIARDCFPTASDTLADKCSYYQTWIFQQLLPQYFELHGYPEGFDHIQDTIGFPGL</sequence>
<keyword evidence="1" id="KW-0732">Signal</keyword>
<dbReference type="Proteomes" id="UP000762676">
    <property type="component" value="Unassembled WGS sequence"/>
</dbReference>
<comment type="caution">
    <text evidence="2">The sequence shown here is derived from an EMBL/GenBank/DDBJ whole genome shotgun (WGS) entry which is preliminary data.</text>
</comment>
<evidence type="ECO:0008006" key="4">
    <source>
        <dbReference type="Google" id="ProtNLM"/>
    </source>
</evidence>
<name>A0AAV4EDN3_9GAST</name>
<feature type="chain" id="PRO_5043573625" description="Apple domain-containing protein" evidence="1">
    <location>
        <begin position="24"/>
        <end position="206"/>
    </location>
</feature>
<organism evidence="2 3">
    <name type="scientific">Elysia marginata</name>
    <dbReference type="NCBI Taxonomy" id="1093978"/>
    <lineage>
        <taxon>Eukaryota</taxon>
        <taxon>Metazoa</taxon>
        <taxon>Spiralia</taxon>
        <taxon>Lophotrochozoa</taxon>
        <taxon>Mollusca</taxon>
        <taxon>Gastropoda</taxon>
        <taxon>Heterobranchia</taxon>
        <taxon>Euthyneura</taxon>
        <taxon>Panpulmonata</taxon>
        <taxon>Sacoglossa</taxon>
        <taxon>Placobranchoidea</taxon>
        <taxon>Plakobranchidae</taxon>
        <taxon>Elysia</taxon>
    </lineage>
</organism>
<reference evidence="2 3" key="1">
    <citation type="journal article" date="2021" name="Elife">
        <title>Chloroplast acquisition without the gene transfer in kleptoplastic sea slugs, Plakobranchus ocellatus.</title>
        <authorList>
            <person name="Maeda T."/>
            <person name="Takahashi S."/>
            <person name="Yoshida T."/>
            <person name="Shimamura S."/>
            <person name="Takaki Y."/>
            <person name="Nagai Y."/>
            <person name="Toyoda A."/>
            <person name="Suzuki Y."/>
            <person name="Arimoto A."/>
            <person name="Ishii H."/>
            <person name="Satoh N."/>
            <person name="Nishiyama T."/>
            <person name="Hasebe M."/>
            <person name="Maruyama T."/>
            <person name="Minagawa J."/>
            <person name="Obokata J."/>
            <person name="Shigenobu S."/>
        </authorList>
    </citation>
    <scope>NUCLEOTIDE SEQUENCE [LARGE SCALE GENOMIC DNA]</scope>
</reference>
<dbReference type="EMBL" id="BMAT01003620">
    <property type="protein sequence ID" value="GFR58785.1"/>
    <property type="molecule type" value="Genomic_DNA"/>
</dbReference>
<evidence type="ECO:0000313" key="2">
    <source>
        <dbReference type="EMBL" id="GFR58785.1"/>
    </source>
</evidence>
<protein>
    <recommendedName>
        <fullName evidence="4">Apple domain-containing protein</fullName>
    </recommendedName>
</protein>
<keyword evidence="3" id="KW-1185">Reference proteome</keyword>
<proteinExistence type="predicted"/>
<accession>A0AAV4EDN3</accession>
<feature type="signal peptide" evidence="1">
    <location>
        <begin position="1"/>
        <end position="23"/>
    </location>
</feature>
<evidence type="ECO:0000256" key="1">
    <source>
        <dbReference type="SAM" id="SignalP"/>
    </source>
</evidence>
<dbReference type="AlphaFoldDB" id="A0AAV4EDN3"/>
<evidence type="ECO:0000313" key="3">
    <source>
        <dbReference type="Proteomes" id="UP000762676"/>
    </source>
</evidence>
<gene>
    <name evidence="2" type="ORF">ElyMa_001777000</name>
</gene>